<evidence type="ECO:0000256" key="1">
    <source>
        <dbReference type="SAM" id="SignalP"/>
    </source>
</evidence>
<dbReference type="Gene3D" id="3.10.620.30">
    <property type="match status" value="1"/>
</dbReference>
<dbReference type="Gene3D" id="2.60.40.3140">
    <property type="match status" value="1"/>
</dbReference>
<keyword evidence="1" id="KW-0732">Signal</keyword>
<feature type="domain" description="Transglutaminase-like" evidence="2">
    <location>
        <begin position="296"/>
        <end position="365"/>
    </location>
</feature>
<protein>
    <submittedName>
        <fullName evidence="4">DUF3857 domain-containing protein</fullName>
    </submittedName>
</protein>
<dbReference type="InterPro" id="IPR002931">
    <property type="entry name" value="Transglutaminase-like"/>
</dbReference>
<dbReference type="Pfam" id="PF01841">
    <property type="entry name" value="Transglut_core"/>
    <property type="match status" value="1"/>
</dbReference>
<accession>A0AAU7BQI4</accession>
<feature type="chain" id="PRO_5043672071" evidence="1">
    <location>
        <begin position="20"/>
        <end position="649"/>
    </location>
</feature>
<dbReference type="EMBL" id="CP157199">
    <property type="protein sequence ID" value="XBG60574.1"/>
    <property type="molecule type" value="Genomic_DNA"/>
</dbReference>
<dbReference type="RefSeq" id="WP_347922804.1">
    <property type="nucleotide sequence ID" value="NZ_CP157199.1"/>
</dbReference>
<evidence type="ECO:0000259" key="3">
    <source>
        <dbReference type="Pfam" id="PF12969"/>
    </source>
</evidence>
<feature type="domain" description="DUF3857" evidence="3">
    <location>
        <begin position="64"/>
        <end position="189"/>
    </location>
</feature>
<feature type="signal peptide" evidence="1">
    <location>
        <begin position="1"/>
        <end position="19"/>
    </location>
</feature>
<evidence type="ECO:0000313" key="4">
    <source>
        <dbReference type="EMBL" id="XBG60574.1"/>
    </source>
</evidence>
<dbReference type="SUPFAM" id="SSF54001">
    <property type="entry name" value="Cysteine proteinases"/>
    <property type="match status" value="1"/>
</dbReference>
<dbReference type="InterPro" id="IPR038765">
    <property type="entry name" value="Papain-like_cys_pep_sf"/>
</dbReference>
<sequence>MIKKISLITLLISISFLSAQEMEFGEVTKEELLETKCPIDSSANAMVIYKYRNTYFDVNISGGGQTVTEIYQKIKIYNKEGFENATRQIRLFESKSAREVLSKLKAVTYNLEGDKIVETKLEKNQIFENEQSYNITETKFTMPKVKEGSVIEFKYRVTSPFYWAIDEFRFQSHIPIKKIEARIKTPKSFVFKPTFKGYISFYPKRESYIGSGLGGESMVVDVYNLDNVPALKEELYVDNIDNYTAGVNYELASVEVSLGVTRDFAKTWGDVAKSIGSSDDYKKELDKTRTFDEILDPILADASSKEEKMKLIFKYVKDNIKWNGRDGIYFQKGIKKSLKEKEGNAGDINLALVAMLRYADIDANPLVISTKDNQIPYFPTLEKLNYVVAYAEINEKKYFLDATQEFSDINLLPLRDYNWDGIFIDNPNKIWKKVSLLSPKQAITQYQIDAKLAEDGVVEGDFKSRLFGHQAYLFREEIKDQDMDAFITSREDDFNDIEISDYETKNTDTYEGNVNESFSFYQENGAEVLSDKIYFQPLMFMRMTENPFKLDKREYPIDFGFPFKDMYIINVDIPEGYELESDLTPFMVRSPDGNIEFKYTVSVMNNKLRLSAIFDIKEAKHAAETYLILKEIFNQAISKQAEQIVFKKI</sequence>
<evidence type="ECO:0000259" key="2">
    <source>
        <dbReference type="Pfam" id="PF01841"/>
    </source>
</evidence>
<dbReference type="AlphaFoldDB" id="A0AAU7BQI4"/>
<proteinExistence type="predicted"/>
<dbReference type="Gene3D" id="2.60.120.1130">
    <property type="match status" value="1"/>
</dbReference>
<name>A0AAU7BQI4_9FLAO</name>
<dbReference type="Pfam" id="PF12969">
    <property type="entry name" value="DUF3857"/>
    <property type="match status" value="1"/>
</dbReference>
<reference evidence="4" key="1">
    <citation type="submission" date="2024-05" db="EMBL/GenBank/DDBJ databases">
        <title>Pontimicrobium maritimus sp. nov., isolated form sea water.</title>
        <authorList>
            <person name="Muhammad N."/>
            <person name="Vuong T.Q."/>
            <person name="Han H.L."/>
            <person name="Kim S.-G."/>
        </authorList>
    </citation>
    <scope>NUCLEOTIDE SEQUENCE</scope>
    <source>
        <strain evidence="4">SW4</strain>
    </source>
</reference>
<dbReference type="InterPro" id="IPR024618">
    <property type="entry name" value="DUF3857"/>
</dbReference>
<organism evidence="4">
    <name type="scientific">Pontimicrobium sp. SW4</name>
    <dbReference type="NCBI Taxonomy" id="3153519"/>
    <lineage>
        <taxon>Bacteria</taxon>
        <taxon>Pseudomonadati</taxon>
        <taxon>Bacteroidota</taxon>
        <taxon>Flavobacteriia</taxon>
        <taxon>Flavobacteriales</taxon>
        <taxon>Flavobacteriaceae</taxon>
        <taxon>Pontimicrobium</taxon>
    </lineage>
</organism>
<gene>
    <name evidence="4" type="ORF">ABGB03_11975</name>
</gene>